<dbReference type="InterPro" id="IPR011009">
    <property type="entry name" value="Kinase-like_dom_sf"/>
</dbReference>
<feature type="compositionally biased region" description="Low complexity" evidence="6">
    <location>
        <begin position="432"/>
        <end position="455"/>
    </location>
</feature>
<name>A0ABV8J820_9ACTN</name>
<feature type="domain" description="Protein kinase" evidence="7">
    <location>
        <begin position="16"/>
        <end position="269"/>
    </location>
</feature>
<feature type="compositionally biased region" description="Polar residues" evidence="6">
    <location>
        <begin position="310"/>
        <end position="346"/>
    </location>
</feature>
<keyword evidence="1" id="KW-0808">Transferase</keyword>
<evidence type="ECO:0000313" key="8">
    <source>
        <dbReference type="EMBL" id="MFC4071666.1"/>
    </source>
</evidence>
<dbReference type="Gene3D" id="1.10.510.10">
    <property type="entry name" value="Transferase(Phosphotransferase) domain 1"/>
    <property type="match status" value="1"/>
</dbReference>
<keyword evidence="2 5" id="KW-0547">Nucleotide-binding</keyword>
<gene>
    <name evidence="8" type="ORF">ACFO0C_42590</name>
</gene>
<dbReference type="PANTHER" id="PTHR43289">
    <property type="entry name" value="MITOGEN-ACTIVATED PROTEIN KINASE KINASE KINASE 20-RELATED"/>
    <property type="match status" value="1"/>
</dbReference>
<dbReference type="EMBL" id="JBHSBL010000028">
    <property type="protein sequence ID" value="MFC4071666.1"/>
    <property type="molecule type" value="Genomic_DNA"/>
</dbReference>
<feature type="region of interest" description="Disordered" evidence="6">
    <location>
        <begin position="427"/>
        <end position="464"/>
    </location>
</feature>
<evidence type="ECO:0000256" key="5">
    <source>
        <dbReference type="PROSITE-ProRule" id="PRU10141"/>
    </source>
</evidence>
<dbReference type="RefSeq" id="WP_378072536.1">
    <property type="nucleotide sequence ID" value="NZ_JBHSBL010000028.1"/>
</dbReference>
<proteinExistence type="predicted"/>
<keyword evidence="4 5" id="KW-0067">ATP-binding</keyword>
<dbReference type="InterPro" id="IPR008271">
    <property type="entry name" value="Ser/Thr_kinase_AS"/>
</dbReference>
<evidence type="ECO:0000256" key="6">
    <source>
        <dbReference type="SAM" id="MobiDB-lite"/>
    </source>
</evidence>
<dbReference type="Pfam" id="PF00069">
    <property type="entry name" value="Pkinase"/>
    <property type="match status" value="1"/>
</dbReference>
<feature type="binding site" evidence="5">
    <location>
        <position position="44"/>
    </location>
    <ligand>
        <name>ATP</name>
        <dbReference type="ChEBI" id="CHEBI:30616"/>
    </ligand>
</feature>
<feature type="compositionally biased region" description="Pro residues" evidence="6">
    <location>
        <begin position="299"/>
        <end position="308"/>
    </location>
</feature>
<evidence type="ECO:0000256" key="3">
    <source>
        <dbReference type="ARBA" id="ARBA00022777"/>
    </source>
</evidence>
<dbReference type="PANTHER" id="PTHR43289:SF34">
    <property type="entry name" value="SERINE_THREONINE-PROTEIN KINASE YBDM-RELATED"/>
    <property type="match status" value="1"/>
</dbReference>
<feature type="compositionally biased region" description="Low complexity" evidence="6">
    <location>
        <begin position="363"/>
        <end position="389"/>
    </location>
</feature>
<dbReference type="PROSITE" id="PS50011">
    <property type="entry name" value="PROTEIN_KINASE_DOM"/>
    <property type="match status" value="1"/>
</dbReference>
<keyword evidence="8" id="KW-0723">Serine/threonine-protein kinase</keyword>
<dbReference type="Proteomes" id="UP001595867">
    <property type="component" value="Unassembled WGS sequence"/>
</dbReference>
<sequence>MNMPLRPGDPVALGRYELVGRLGEGGMGTVFLGRDPDGRPVAIKMVRPEFANEAEFRGRFRSEVTRAKQVPPFSTAEVLDADPDHEPPYLVVEYVDGPSLAAEIKAKGPLAGSALHGVAVGIATALTAIHGAGVIHRDLKPGNVLFARGGIKVIDFGIARAFEATSQHTRTDQLVGTVAYMAPERFDPVDGRPVTAAADIFAWGAVVAYAATGRTPFAADSAPATAMRILTQPPDVSGLPESLRGPVVRALSKEPGDRPTARELLDILLAGGTVTPPAADTVFLPTIEPGQRSAAGPSPQSPAVPSQPPTGHSSISATPSQPPTGYSPQSTRPSQPSAAYSPHSQPSQPPAGYSPHNLASQLSAGYSPGSAAPSFAASPAPGGASAPLADTAVGRPRSRRVLAIAATAAAVVLATTVGVLIRHNGLSDPDQSASGPGEGPASASAPGSAPASASAKPVRTPSAEERLKSIKLGKNRTLIHIAELDRDLALQGPFTEVEAGDGTGPKSEFVLIPMGVDYLIRSLYDPAGEEVCIGVRLIADASAKLVATECATGKGTLFELVPTDEKDDKNRPRFHIYNDAYGFVQWDEDANEGAGNFFVEHVGDAPPLTTFSFVDRGPLPSPSPS</sequence>
<dbReference type="PROSITE" id="PS00108">
    <property type="entry name" value="PROTEIN_KINASE_ST"/>
    <property type="match status" value="1"/>
</dbReference>
<dbReference type="SUPFAM" id="SSF56112">
    <property type="entry name" value="Protein kinase-like (PK-like)"/>
    <property type="match status" value="1"/>
</dbReference>
<reference evidence="9" key="1">
    <citation type="journal article" date="2019" name="Int. J. Syst. Evol. Microbiol.">
        <title>The Global Catalogue of Microorganisms (GCM) 10K type strain sequencing project: providing services to taxonomists for standard genome sequencing and annotation.</title>
        <authorList>
            <consortium name="The Broad Institute Genomics Platform"/>
            <consortium name="The Broad Institute Genome Sequencing Center for Infectious Disease"/>
            <person name="Wu L."/>
            <person name="Ma J."/>
        </authorList>
    </citation>
    <scope>NUCLEOTIDE SEQUENCE [LARGE SCALE GENOMIC DNA]</scope>
    <source>
        <strain evidence="9">TBRC 5832</strain>
    </source>
</reference>
<dbReference type="Gene3D" id="3.30.200.20">
    <property type="entry name" value="Phosphorylase Kinase, domain 1"/>
    <property type="match status" value="1"/>
</dbReference>
<dbReference type="InterPro" id="IPR000719">
    <property type="entry name" value="Prot_kinase_dom"/>
</dbReference>
<dbReference type="InterPro" id="IPR017441">
    <property type="entry name" value="Protein_kinase_ATP_BS"/>
</dbReference>
<dbReference type="PROSITE" id="PS00107">
    <property type="entry name" value="PROTEIN_KINASE_ATP"/>
    <property type="match status" value="1"/>
</dbReference>
<accession>A0ABV8J820</accession>
<keyword evidence="9" id="KW-1185">Reference proteome</keyword>
<evidence type="ECO:0000256" key="2">
    <source>
        <dbReference type="ARBA" id="ARBA00022741"/>
    </source>
</evidence>
<dbReference type="CDD" id="cd14014">
    <property type="entry name" value="STKc_PknB_like"/>
    <property type="match status" value="1"/>
</dbReference>
<evidence type="ECO:0000313" key="9">
    <source>
        <dbReference type="Proteomes" id="UP001595867"/>
    </source>
</evidence>
<keyword evidence="3 8" id="KW-0418">Kinase</keyword>
<feature type="region of interest" description="Disordered" evidence="6">
    <location>
        <begin position="288"/>
        <end position="390"/>
    </location>
</feature>
<evidence type="ECO:0000256" key="1">
    <source>
        <dbReference type="ARBA" id="ARBA00022679"/>
    </source>
</evidence>
<comment type="caution">
    <text evidence="8">The sequence shown here is derived from an EMBL/GenBank/DDBJ whole genome shotgun (WGS) entry which is preliminary data.</text>
</comment>
<evidence type="ECO:0000256" key="4">
    <source>
        <dbReference type="ARBA" id="ARBA00022840"/>
    </source>
</evidence>
<evidence type="ECO:0000259" key="7">
    <source>
        <dbReference type="PROSITE" id="PS50011"/>
    </source>
</evidence>
<dbReference type="GO" id="GO:0004674">
    <property type="term" value="F:protein serine/threonine kinase activity"/>
    <property type="evidence" value="ECO:0007669"/>
    <property type="project" value="UniProtKB-KW"/>
</dbReference>
<dbReference type="SMART" id="SM00220">
    <property type="entry name" value="S_TKc"/>
    <property type="match status" value="1"/>
</dbReference>
<protein>
    <submittedName>
        <fullName evidence="8">Serine/threonine protein kinase</fullName>
    </submittedName>
</protein>
<organism evidence="8 9">
    <name type="scientific">Actinoplanes subglobosus</name>
    <dbReference type="NCBI Taxonomy" id="1547892"/>
    <lineage>
        <taxon>Bacteria</taxon>
        <taxon>Bacillati</taxon>
        <taxon>Actinomycetota</taxon>
        <taxon>Actinomycetes</taxon>
        <taxon>Micromonosporales</taxon>
        <taxon>Micromonosporaceae</taxon>
        <taxon>Actinoplanes</taxon>
    </lineage>
</organism>